<dbReference type="Proteomes" id="UP001153076">
    <property type="component" value="Unassembled WGS sequence"/>
</dbReference>
<accession>A0A9Q1KH98</accession>
<comment type="caution">
    <text evidence="1">The sequence shown here is derived from an EMBL/GenBank/DDBJ whole genome shotgun (WGS) entry which is preliminary data.</text>
</comment>
<dbReference type="OrthoDB" id="938668at2759"/>
<protein>
    <submittedName>
        <fullName evidence="1">Uncharacterized protein</fullName>
    </submittedName>
</protein>
<evidence type="ECO:0000313" key="2">
    <source>
        <dbReference type="Proteomes" id="UP001153076"/>
    </source>
</evidence>
<organism evidence="1 2">
    <name type="scientific">Carnegiea gigantea</name>
    <dbReference type="NCBI Taxonomy" id="171969"/>
    <lineage>
        <taxon>Eukaryota</taxon>
        <taxon>Viridiplantae</taxon>
        <taxon>Streptophyta</taxon>
        <taxon>Embryophyta</taxon>
        <taxon>Tracheophyta</taxon>
        <taxon>Spermatophyta</taxon>
        <taxon>Magnoliopsida</taxon>
        <taxon>eudicotyledons</taxon>
        <taxon>Gunneridae</taxon>
        <taxon>Pentapetalae</taxon>
        <taxon>Caryophyllales</taxon>
        <taxon>Cactineae</taxon>
        <taxon>Cactaceae</taxon>
        <taxon>Cactoideae</taxon>
        <taxon>Echinocereeae</taxon>
        <taxon>Carnegiea</taxon>
    </lineage>
</organism>
<reference evidence="1" key="1">
    <citation type="submission" date="2022-04" db="EMBL/GenBank/DDBJ databases">
        <title>Carnegiea gigantea Genome sequencing and assembly v2.</title>
        <authorList>
            <person name="Copetti D."/>
            <person name="Sanderson M.J."/>
            <person name="Burquez A."/>
            <person name="Wojciechowski M.F."/>
        </authorList>
    </citation>
    <scope>NUCLEOTIDE SEQUENCE</scope>
    <source>
        <strain evidence="1">SGP5-SGP5p</strain>
        <tissue evidence="1">Aerial part</tissue>
    </source>
</reference>
<keyword evidence="2" id="KW-1185">Reference proteome</keyword>
<proteinExistence type="predicted"/>
<sequence>MPRLFSCFRRGYSMRDYGTSGGLYDPAATADEMTEEHRSWGGCAVLVELFSSQGCKSSPEAELLMSRLGRGEFTLNRPVIVLTFHVDYWDYLGWKDPFGSSQWTVRQKGYVQALRLDSMFTPQVVVQGRVQCAGHEEENVLSHIVSAQRFPSPLFEANYQRPTPETLQVSLSGRLRMNIDKEGANVMVALYENGLVTDCTTGENQGNVLSNDYVVRGLEKLCFVKDLTGKKIVSGTVNFGLWEGFNSSKCGIAVFVQNNSHQIFGSRRFDLPGNL</sequence>
<name>A0A9Q1KH98_9CARY</name>
<dbReference type="PANTHER" id="PTHR36057">
    <property type="match status" value="1"/>
</dbReference>
<dbReference type="InterPro" id="IPR010634">
    <property type="entry name" value="DUF1223"/>
</dbReference>
<dbReference type="Pfam" id="PF06764">
    <property type="entry name" value="DUF1223"/>
    <property type="match status" value="1"/>
</dbReference>
<gene>
    <name evidence="1" type="ORF">Cgig2_026251</name>
</gene>
<dbReference type="EMBL" id="JAKOGI010000118">
    <property type="protein sequence ID" value="KAJ8443464.1"/>
    <property type="molecule type" value="Genomic_DNA"/>
</dbReference>
<dbReference type="PANTHER" id="PTHR36057:SF1">
    <property type="entry name" value="LIPOPROTEIN LIPID ATTACHMENT SITE-LIKE PROTEIN, PUTATIVE (DUF1223)-RELATED"/>
    <property type="match status" value="1"/>
</dbReference>
<dbReference type="InterPro" id="IPR036249">
    <property type="entry name" value="Thioredoxin-like_sf"/>
</dbReference>
<dbReference type="SUPFAM" id="SSF52833">
    <property type="entry name" value="Thioredoxin-like"/>
    <property type="match status" value="1"/>
</dbReference>
<evidence type="ECO:0000313" key="1">
    <source>
        <dbReference type="EMBL" id="KAJ8443464.1"/>
    </source>
</evidence>
<dbReference type="AlphaFoldDB" id="A0A9Q1KH98"/>